<evidence type="ECO:0000256" key="5">
    <source>
        <dbReference type="RuleBase" id="RU003820"/>
    </source>
</evidence>
<comment type="similarity">
    <text evidence="5">Belongs to the rubredoxin family.</text>
</comment>
<comment type="caution">
    <text evidence="7">The sequence shown here is derived from an EMBL/GenBank/DDBJ whole genome shotgun (WGS) entry which is preliminary data.</text>
</comment>
<organism evidence="7 8">
    <name type="scientific">Orenia metallireducens</name>
    <dbReference type="NCBI Taxonomy" id="1413210"/>
    <lineage>
        <taxon>Bacteria</taxon>
        <taxon>Bacillati</taxon>
        <taxon>Bacillota</taxon>
        <taxon>Clostridia</taxon>
        <taxon>Halanaerobiales</taxon>
        <taxon>Halobacteroidaceae</taxon>
        <taxon>Orenia</taxon>
    </lineage>
</organism>
<keyword evidence="3 5" id="KW-0249">Electron transport</keyword>
<dbReference type="PROSITE" id="PS50903">
    <property type="entry name" value="RUBREDOXIN_LIKE"/>
    <property type="match status" value="1"/>
</dbReference>
<dbReference type="GO" id="GO:0009055">
    <property type="term" value="F:electron transfer activity"/>
    <property type="evidence" value="ECO:0007669"/>
    <property type="project" value="TreeGrafter"/>
</dbReference>
<dbReference type="PANTHER" id="PTHR47627:SF1">
    <property type="entry name" value="RUBREDOXIN-1-RELATED"/>
    <property type="match status" value="1"/>
</dbReference>
<protein>
    <recommendedName>
        <fullName evidence="5">Rubredoxin</fullName>
    </recommendedName>
</protein>
<keyword evidence="4 5" id="KW-0408">Iron</keyword>
<evidence type="ECO:0000313" key="7">
    <source>
        <dbReference type="EMBL" id="OCL26087.1"/>
    </source>
</evidence>
<dbReference type="GO" id="GO:0005506">
    <property type="term" value="F:iron ion binding"/>
    <property type="evidence" value="ECO:0007669"/>
    <property type="project" value="UniProtKB-UniRule"/>
</dbReference>
<reference evidence="8" key="1">
    <citation type="submission" date="2016-07" db="EMBL/GenBank/DDBJ databases">
        <authorList>
            <person name="Florea S."/>
            <person name="Webb J.S."/>
            <person name="Jaromczyk J."/>
            <person name="Schardl C.L."/>
        </authorList>
    </citation>
    <scope>NUCLEOTIDE SEQUENCE [LARGE SCALE GENOMIC DNA]</scope>
    <source>
        <strain evidence="8">Z6</strain>
    </source>
</reference>
<name>A0A1C0A760_9FIRM</name>
<dbReference type="AlphaFoldDB" id="A0A1C0A760"/>
<evidence type="ECO:0000256" key="4">
    <source>
        <dbReference type="ARBA" id="ARBA00023004"/>
    </source>
</evidence>
<dbReference type="PRINTS" id="PR00163">
    <property type="entry name" value="RUBREDOXIN"/>
</dbReference>
<dbReference type="CDD" id="cd00730">
    <property type="entry name" value="rubredoxin"/>
    <property type="match status" value="1"/>
</dbReference>
<dbReference type="Pfam" id="PF00301">
    <property type="entry name" value="Rubredoxin"/>
    <property type="match status" value="1"/>
</dbReference>
<dbReference type="Gene3D" id="2.20.28.10">
    <property type="match status" value="1"/>
</dbReference>
<dbReference type="FunFam" id="2.20.28.10:FF:000001">
    <property type="entry name" value="Rubredoxin"/>
    <property type="match status" value="1"/>
</dbReference>
<dbReference type="PROSITE" id="PS00202">
    <property type="entry name" value="RUBREDOXIN"/>
    <property type="match status" value="1"/>
</dbReference>
<evidence type="ECO:0000256" key="3">
    <source>
        <dbReference type="ARBA" id="ARBA00022982"/>
    </source>
</evidence>
<gene>
    <name evidence="7" type="ORF">U472_08710</name>
</gene>
<dbReference type="Proteomes" id="UP000093514">
    <property type="component" value="Unassembled WGS sequence"/>
</dbReference>
<evidence type="ECO:0000259" key="6">
    <source>
        <dbReference type="PROSITE" id="PS50903"/>
    </source>
</evidence>
<evidence type="ECO:0000256" key="2">
    <source>
        <dbReference type="ARBA" id="ARBA00022723"/>
    </source>
</evidence>
<dbReference type="OrthoDB" id="9799749at2"/>
<comment type="cofactor">
    <cofactor evidence="5">
        <name>Fe(3+)</name>
        <dbReference type="ChEBI" id="CHEBI:29034"/>
    </cofactor>
</comment>
<evidence type="ECO:0000313" key="8">
    <source>
        <dbReference type="Proteomes" id="UP000093514"/>
    </source>
</evidence>
<dbReference type="InterPro" id="IPR018527">
    <property type="entry name" value="Rubredoxin_Fe_BS"/>
</dbReference>
<dbReference type="InterPro" id="IPR024934">
    <property type="entry name" value="Rubredoxin-like_dom"/>
</dbReference>
<proteinExistence type="inferred from homology"/>
<sequence>MSAKVLKYKCEVCGYEYDENLGDSQSNISEGISFKDLPHGWRCPVCGADKDRFFEVKVPSLYS</sequence>
<keyword evidence="1" id="KW-0813">Transport</keyword>
<dbReference type="EMBL" id="LWDV01000009">
    <property type="protein sequence ID" value="OCL26087.1"/>
    <property type="molecule type" value="Genomic_DNA"/>
</dbReference>
<reference evidence="7 8" key="2">
    <citation type="submission" date="2016-08" db="EMBL/GenBank/DDBJ databases">
        <title>Orenia metallireducens sp. nov. strain Z6, a Novel Metal-reducing Firmicute from the Deep Subsurface.</title>
        <authorList>
            <person name="Maxim B.I."/>
            <person name="Kenneth K."/>
            <person name="Flynn T.M."/>
            <person name="Oloughlin E.J."/>
            <person name="Locke R.A."/>
            <person name="Weber J.R."/>
            <person name="Egan S.M."/>
            <person name="Mackie R.I."/>
            <person name="Cann I.K."/>
        </authorList>
    </citation>
    <scope>NUCLEOTIDE SEQUENCE [LARGE SCALE GENOMIC DNA]</scope>
    <source>
        <strain evidence="7 8">Z6</strain>
    </source>
</reference>
<dbReference type="SUPFAM" id="SSF57802">
    <property type="entry name" value="Rubredoxin-like"/>
    <property type="match status" value="1"/>
</dbReference>
<dbReference type="GO" id="GO:0043448">
    <property type="term" value="P:alkane catabolic process"/>
    <property type="evidence" value="ECO:0007669"/>
    <property type="project" value="TreeGrafter"/>
</dbReference>
<dbReference type="InterPro" id="IPR024935">
    <property type="entry name" value="Rubredoxin_dom"/>
</dbReference>
<evidence type="ECO:0000256" key="1">
    <source>
        <dbReference type="ARBA" id="ARBA00022448"/>
    </source>
</evidence>
<dbReference type="InterPro" id="IPR050526">
    <property type="entry name" value="Rubredoxin_ET"/>
</dbReference>
<dbReference type="RefSeq" id="WP_068717553.1">
    <property type="nucleotide sequence ID" value="NZ_LWDV01000009.1"/>
</dbReference>
<keyword evidence="2 5" id="KW-0479">Metal-binding</keyword>
<feature type="domain" description="Rubredoxin-like" evidence="6">
    <location>
        <begin position="5"/>
        <end position="56"/>
    </location>
</feature>
<keyword evidence="8" id="KW-1185">Reference proteome</keyword>
<dbReference type="PANTHER" id="PTHR47627">
    <property type="entry name" value="RUBREDOXIN"/>
    <property type="match status" value="1"/>
</dbReference>
<accession>A0A1C0A760</accession>